<dbReference type="NCBIfam" id="TIGR01720">
    <property type="entry name" value="NRPS-para261"/>
    <property type="match status" value="2"/>
</dbReference>
<dbReference type="InterPro" id="IPR020802">
    <property type="entry name" value="TesA-like"/>
</dbReference>
<dbReference type="InterPro" id="IPR025110">
    <property type="entry name" value="AMP-bd_C"/>
</dbReference>
<dbReference type="PANTHER" id="PTHR45527">
    <property type="entry name" value="NONRIBOSOMAL PEPTIDE SYNTHETASE"/>
    <property type="match status" value="1"/>
</dbReference>
<dbReference type="Gene3D" id="3.40.50.980">
    <property type="match status" value="6"/>
</dbReference>
<dbReference type="SMART" id="SM00823">
    <property type="entry name" value="PKS_PP"/>
    <property type="match status" value="3"/>
</dbReference>
<dbReference type="Pfam" id="PF13193">
    <property type="entry name" value="AMP-binding_C"/>
    <property type="match status" value="3"/>
</dbReference>
<dbReference type="CDD" id="cd19543">
    <property type="entry name" value="DCL_NRPS"/>
    <property type="match status" value="1"/>
</dbReference>
<dbReference type="GO" id="GO:0044550">
    <property type="term" value="P:secondary metabolite biosynthetic process"/>
    <property type="evidence" value="ECO:0007669"/>
    <property type="project" value="TreeGrafter"/>
</dbReference>
<dbReference type="STRING" id="1379680.GCA_001612615_05615"/>
<sequence>MPQPSLTPVAAADRLPAGAFPLSAAQRGIWFAQHFAGDTPISIAQYVEFHGSLDLDLLADMARRAVNEFGSGYVRLIEVDGFPYQVIDTSLEDETLLVDLRDEPDPVAAAHAWMRAEYTAPLDLLRDRLGKYAMLRLGDQHWYWYQRIHHILLDGFGAMTMLQRIAELYNAALAGREPPPNKAADLRTIVEADVAYRDSERFKADAQYWREHLAGMSEPVSLAGRAADVDAHPALVAGELPSATAELLDAVAKSVSSSIAPVVVAAFGAYVGAMTGAPEVVLSLPVSGRTTAALRRSGGMIANVVPLRLPLGAESTVGGLIRAAQGELTSALRRQRYRQEDIVRDLGWSLDEAASFGPTVNLMMVDTRIQLGEVTGRMHVLTSGMIEDLFLNLYPGMGAENTHIDFQANPNLYDDEELTAQHRRFLDFLQRFLAAGPDAPLHAVPVLSPEEQAELEPARGPASVPPRTLAEILADGAAIDPDAVAIRADGTSLTYRAVESYANRLARLLIAAGAGPENAVAVAIPRSVESVLAVWAVARTGAAFVPIDPGYPADRIEHMVADSGVVAGLTVMGARSALPDRITWLTLDDPETEEVMAHQDSAPIIDADRSAAIHLDQPAYLIYTSGSTGMPKGVTVTHRGLANLVAGSGASFGVDANAVVAHAVSPSFDISVEELLVAFAVGASIAVVPPAAYAGEELAEVLRAHRVTHLNVTPAVVGSLDPETLPDLRTVVVGGDACPPELVAKWAGRTLLNGYGPTETTITVTVSAPLVPHGPVSIGSLARGVVGLVLDPWLRPVAPGVVGELYLGGPAVARGYHQRTGLTASRFVANPYEPGGRIYRTGDLVRWRRREGRLELDYAGRGDFQVKVRGYRIELGEVDAALERQPEVEFALTIGATTPSGATALVSYVLGAPGVEVQPEALKAAVGERLPAYMVPAVIMVLDSVPLTPVGKVDRRALPAPDFGMRTVVRRPPSTPREETIAGLFAEVLGLDAVGVDENFFALGGDSIISIQLVSRARSAGLRFSARDVFERKTVAALAAVATDAADTAVLELPGGGVGSVEITPIVHAMLDQGQTWDRYSQAVLIELPPDGDRARLTAAVQTLIDHHDVLRSTLRQGADGWEWVVAEPGSVRAAERIDSVVAGDDLEVSCEYALQRAADRLDPAAGIVARFVLVEPNSAGGAGIVEAPGTGTTDGIGVVIPGVIGGVGTGVDMGAAGGGIDAGGVAEDGRGVDVRAADGVGSAAGAAGGGGGVADGGRSVDARISDGVGVVDDAAGGGVADSVGVVDDVAAGGGVTGGGRSGEDAAVGVVHDGRGADAGTADAVGVGDGDHGIAEGTRLWLVLHHLVTDGVSWRILLPDLATAFSGGELEPVGTSYRRWAHANVEQAGARAAELPVWRRVLTTPDAPLGARAADPAVDTVATAAEVRTTVPVDVATAVLDTVPALFHCGADDVLLAAFTMAVARWRSRSGALFTLEGHGREESVLPGADLARTVGWFTSVYPVAIDLAGIDLDDAFAGGPAAGLAIKAAKEQLRAIPDRGVGYGMLRYLNPRTAGELAAAPTPQISFNYLGRAAGGSEGPWLPRRFAATQDDRAPLPAVVDVNAIMGAAGLEVTWAYATELLDEDDVRAFAEHWTTALAALADHARTTGAGGHTPSDFPLTTVTQRQIEGWERTYPTLADVWPLSPLQYGLLFHAMYDTDTADGYTVQTRLTLAGRVDAARLRAAAQVLVDRHENLRVAFVETPDGPRQLVLADAEVRWHEMDLTHLAEESQRSSELDRILALDANTRFDLTRPPLLRFQLIRTADDTYTLLMTNHHLVLDGWSTPLLVRELLTVYIATGAGATATDVLPPAPSYRAFLAWLAEQEAAERIPSPAEPSIAATEPIAAGEPRTAAAEPGTAAEAPGVTEAEQPTAAESAPADAEAQVAELERAAEMITGPASSASIAAWREALAGIDSPTRAVPTLAGIQSTESGMVSFDLPAETIARLEATTRAAGATVNTAVQAAWALLLAMVTGRTDVVFGGTVSGRPPQLAGVEDMVGLFINTLPVRVRLDPAERVADLLARVQTEQARLLDHQHVGLAAIHQAVGLAELFDTLTVFESYPIDREALSQSLDIAGMRILDIAGTDATPYPLNLMVIPLHGMPGEPGDKLRVTVKYMADQLAEPAARRLLDRFVMLLEQIAEHPEVGVARLQHCDAVERAALLPVHGPDSVPQRTLPEILAAGAAVNPDALAVSANGDTMTYRELDAWSNRFARVLLRRGIGAEVFVVLALTRSVESVVAVWALVKTGAAFLPLDPNYPVERIEHILTDSKAPIGVTVRATGETLPSTIDWLLLDDMNTIRRAMTVPDGPITDEERGGAIRMDQVAYLIYTSGSTGKPKAVLLSHRGVANLTTAQRESMDLDHNTKALQVASPSFDASVFELLTAHAVGGHLVLSPPEVYGGEELERLLRTERVTHAVITPSVLATMDPAGLTDLRVLSVAGEAAGPELTAQWAVGRRMLNLYGPTEFSIWATGPGELEPGELVTMGGPIRGAAVMVLDTWLRPVPVGVEGELYLAGPGIARGYFNRFGMTAARFVANPYGARGERMYRTGDMVRWVESDRHGGPVLELEYLGRSDFQVKIRGLRIELGEIDSVLAADDHVEYAATVGMPGPAGETVLVSYVVLSDSGRESLGSATEYDTERLRSRIAGALPGYMVPGYLVVLDEVPLTPVGKLDRNALPVPDFAAFLRRYLAPRTPVEQAVAEVFAEVLGTERVSIDHSFFELGGNSLSATKVVARVNAALGATIALRDLFDAPTVAQLSARVVPAAAGERARFALAPRIRPDRIPLSPAQQRMWVLNRLDPTSPAYNIAVALRLTGDLDVAAMQRALRAVVDRHESLRTMYPADADGPRQVVLAADVATPELRAIDTEPGAPLRDRIVELAGVGFDLVNERPLRVGLFRLRTAEGNGRATPVHVVVLVVHHISADGASMAPLATDLMTAYAAATMGQEAALAALPVQYTDFALWHRELLGDESDPESLAARQIRFWTESLSGAPDLLELPADRPRPAVQSMRSADLDFAVEQPLHRAMAELAADTEVSMFMLVHAALAVLLARLGSAADVVIGTAVAGRGEAALDEMVGMFVNTLALRTPVDPDRSFRDFLADIRSSDLDAFANADVPFERLVQVLNPARSTAHHPIFQVSLSLQNFVEPALELPGLRIAVEDLDRDASQFDLTLDLRERYDDGERAGIDATLTYATDLFDAPTVDTLARRWLAVLAAVVADPEQRLGDIDLLVPLERAELVPASGPESAGVRTLPDVFAATAAAYPERHAVVAAGATTTYRELASRAAQLARLLIEAGAGPETVIALGLTRGAELLVGMWAAAAAGAAFLPVDPKHPVDRIEHMLTDSGAVLGLTVAAHRPQLPADTRWLVMDDPTFAARWRGADDTPLRAEEPRAPIRPDHPAWMIYTSGSTGTPKGVTVSHRGIADLVAAQRESLALDEHARVLQVASPSFDASVFEAIMAFGAGGASVVAPPEVFGGDALAELIEAEGVTHAVITPSALATVDPARVSSLRVLAVAGEAVGAELVERWAQGRTMVNLYGPTESTIWATGSGPLTVGAPVTIGGPIRGASVLVLDGRLRPVPVGVAGELYLAGPSLARGYHARPDLNATRFVANPYGAQGERMYRTGDLVRWIADGELEYVGRTDFQVKVRGQRIELGEIDAVLGRADGVDFAVTLGVRGPSGATALAAYVVHESGVELDVESLRAHAAESLPGYMVPSAFVVLDAIPLNAVGKLDRKALPEPVFADDRTEYVAPRTPTEETLAAVFAELLGRERVGVEDSFFALGGDSILAIQLVSRARQGGVTITPLQVFEHRTVAGLAAAADAAGELVVLEELPGGGVGDMPLTPIVRYMIERGGDFDRFAQTAVLELPVGIRPEQLTATVAAVVDRHDMLRARLFRAPDWRLEVAEPGSVDVAGLIRRIEFAADADTVDLREYALTELESAMNRLDPARGVVLQFLWLDPVGEAGDRSRAGRLIVIAHHLVVDGVSWRILVPDLMAAWAQVSTGATPVLAETGTSMRRWSHALTEEAHRPERVAELGYWRDLIDGPDPLIGGRELDPAVDQAGELRMVEAEVSEEVTAALLTTLPGLFHGGVEDALLTTLALAVHKWRATADRSVLVRLEGHGRQQEVIPGADLSRTVGWFTSIYPVRLDLGTVDVDEAMAGGPALGQAIRAIKHQLLAVPDKGIGFGLLRYLNHETAEQLPRRLPGRVAFNYLGRYATGEIPPGLEGLGWLPTDELGDLPATEYPNVPLQAEIDVNAVVLGDRLRATFGFPETLLDRAEVAELSRLWIEMLGVAAEFAATPEARAAGAEEERAMAELAAAAAQPAPGTALGLDVLLPIRLGGDEPALFCIHPSSGMAWTYLGFAEALAPGRPIYGLQAPDLSGREPSVRSIEEFAERYVREIRSVQPEGPYHLLGWSFGGLIAHAMATRLEREGLPVGVLALLDADTADIDGDSIEPLTAGSFVSTFGAVFGIDDVPADATAQDAAALIAERTGGVALVDADTLERMAGSYNASARTRTGYQRPVYHGDALYFSATVDTSDIFGPEGWRPYITGAITNHDVEVTHDELTAPHVLPVIARVLDEHLGGMQ</sequence>
<dbReference type="Pfam" id="PF00975">
    <property type="entry name" value="Thioesterase"/>
    <property type="match status" value="1"/>
</dbReference>
<dbReference type="NCBIfam" id="TIGR01733">
    <property type="entry name" value="AA-adenyl-dom"/>
    <property type="match status" value="3"/>
</dbReference>
<dbReference type="InterPro" id="IPR045851">
    <property type="entry name" value="AMP-bd_C_sf"/>
</dbReference>
<dbReference type="InterPro" id="IPR006162">
    <property type="entry name" value="Ppantetheine_attach_site"/>
</dbReference>
<keyword evidence="5" id="KW-0045">Antibiotic biosynthesis</keyword>
<dbReference type="InterPro" id="IPR020806">
    <property type="entry name" value="PKS_PP-bd"/>
</dbReference>
<keyword evidence="2" id="KW-0596">Phosphopantetheine</keyword>
<dbReference type="CDD" id="cd05930">
    <property type="entry name" value="A_NRPS"/>
    <property type="match status" value="1"/>
</dbReference>
<dbReference type="Gene3D" id="1.10.1200.10">
    <property type="entry name" value="ACP-like"/>
    <property type="match status" value="3"/>
</dbReference>
<dbReference type="Proteomes" id="UP000219565">
    <property type="component" value="Unassembled WGS sequence"/>
</dbReference>
<keyword evidence="3" id="KW-0597">Phosphoprotein</keyword>
<evidence type="ECO:0000256" key="4">
    <source>
        <dbReference type="ARBA" id="ARBA00022737"/>
    </source>
</evidence>
<proteinExistence type="predicted"/>
<dbReference type="Gene3D" id="3.30.300.30">
    <property type="match status" value="3"/>
</dbReference>
<dbReference type="PROSITE" id="PS00455">
    <property type="entry name" value="AMP_BINDING"/>
    <property type="match status" value="3"/>
</dbReference>
<dbReference type="SUPFAM" id="SSF47336">
    <property type="entry name" value="ACP-like"/>
    <property type="match status" value="3"/>
</dbReference>
<dbReference type="Gene3D" id="3.30.559.30">
    <property type="entry name" value="Nonribosomal peptide synthetase, condensation domain"/>
    <property type="match status" value="5"/>
</dbReference>
<dbReference type="NCBIfam" id="NF003417">
    <property type="entry name" value="PRK04813.1"/>
    <property type="match status" value="3"/>
</dbReference>
<comment type="cofactor">
    <cofactor evidence="1">
        <name>pantetheine 4'-phosphate</name>
        <dbReference type="ChEBI" id="CHEBI:47942"/>
    </cofactor>
</comment>
<feature type="domain" description="Carrier" evidence="7">
    <location>
        <begin position="972"/>
        <end position="1046"/>
    </location>
</feature>
<dbReference type="FunFam" id="1.10.1200.10:FF:000005">
    <property type="entry name" value="Nonribosomal peptide synthetase 1"/>
    <property type="match status" value="3"/>
</dbReference>
<dbReference type="InterPro" id="IPR020845">
    <property type="entry name" value="AMP-binding_CS"/>
</dbReference>
<dbReference type="Pfam" id="PF00550">
    <property type="entry name" value="PP-binding"/>
    <property type="match status" value="3"/>
</dbReference>
<dbReference type="Pfam" id="PF00668">
    <property type="entry name" value="Condensation"/>
    <property type="match status" value="6"/>
</dbReference>
<evidence type="ECO:0000256" key="1">
    <source>
        <dbReference type="ARBA" id="ARBA00001957"/>
    </source>
</evidence>
<dbReference type="Gene3D" id="3.30.559.10">
    <property type="entry name" value="Chloramphenicol acetyltransferase-like domain"/>
    <property type="match status" value="6"/>
</dbReference>
<dbReference type="PANTHER" id="PTHR45527:SF1">
    <property type="entry name" value="FATTY ACID SYNTHASE"/>
    <property type="match status" value="1"/>
</dbReference>
<dbReference type="SMART" id="SM00824">
    <property type="entry name" value="PKS_TE"/>
    <property type="match status" value="1"/>
</dbReference>
<dbReference type="SUPFAM" id="SSF52777">
    <property type="entry name" value="CoA-dependent acyltransferases"/>
    <property type="match status" value="11"/>
</dbReference>
<dbReference type="RefSeq" id="WP_245910146.1">
    <property type="nucleotide sequence ID" value="NZ_OBEG01000003.1"/>
</dbReference>
<dbReference type="InterPro" id="IPR023213">
    <property type="entry name" value="CAT-like_dom_sf"/>
</dbReference>
<evidence type="ECO:0000256" key="5">
    <source>
        <dbReference type="ARBA" id="ARBA00023194"/>
    </source>
</evidence>
<dbReference type="PROSITE" id="PS50075">
    <property type="entry name" value="CARRIER"/>
    <property type="match status" value="3"/>
</dbReference>
<feature type="domain" description="Carrier" evidence="7">
    <location>
        <begin position="3802"/>
        <end position="3876"/>
    </location>
</feature>
<dbReference type="InterPro" id="IPR029058">
    <property type="entry name" value="AB_hydrolase_fold"/>
</dbReference>
<accession>A0A285L9D6</accession>
<dbReference type="InterPro" id="IPR000873">
    <property type="entry name" value="AMP-dep_synth/lig_dom"/>
</dbReference>
<dbReference type="FunFam" id="2.30.38.10:FF:000001">
    <property type="entry name" value="Non-ribosomal peptide synthetase PvdI"/>
    <property type="match status" value="1"/>
</dbReference>
<evidence type="ECO:0000256" key="6">
    <source>
        <dbReference type="SAM" id="MobiDB-lite"/>
    </source>
</evidence>
<protein>
    <submittedName>
        <fullName evidence="8">Non-ribosomal peptide synthase domain TIGR01720/amino acid adenylation domain-containing protein</fullName>
    </submittedName>
</protein>
<dbReference type="GO" id="GO:0005829">
    <property type="term" value="C:cytosol"/>
    <property type="evidence" value="ECO:0007669"/>
    <property type="project" value="TreeGrafter"/>
</dbReference>
<dbReference type="InterPro" id="IPR009081">
    <property type="entry name" value="PP-bd_ACP"/>
</dbReference>
<feature type="compositionally biased region" description="Low complexity" evidence="6">
    <location>
        <begin position="1893"/>
        <end position="1906"/>
    </location>
</feature>
<feature type="region of interest" description="Disordered" evidence="6">
    <location>
        <begin position="1888"/>
        <end position="1923"/>
    </location>
</feature>
<dbReference type="CDD" id="cd19540">
    <property type="entry name" value="LCL_NRPS-like"/>
    <property type="match status" value="1"/>
</dbReference>
<dbReference type="GO" id="GO:0003824">
    <property type="term" value="F:catalytic activity"/>
    <property type="evidence" value="ECO:0007669"/>
    <property type="project" value="InterPro"/>
</dbReference>
<feature type="domain" description="Carrier" evidence="7">
    <location>
        <begin position="2736"/>
        <end position="2811"/>
    </location>
</feature>
<dbReference type="Gene3D" id="2.30.38.10">
    <property type="entry name" value="Luciferase, Domain 3"/>
    <property type="match status" value="3"/>
</dbReference>
<gene>
    <name evidence="8" type="ORF">SAMN04244553_3167</name>
</gene>
<evidence type="ECO:0000256" key="2">
    <source>
        <dbReference type="ARBA" id="ARBA00022450"/>
    </source>
</evidence>
<dbReference type="Gene3D" id="3.40.50.1820">
    <property type="entry name" value="alpha/beta hydrolase"/>
    <property type="match status" value="1"/>
</dbReference>
<dbReference type="EMBL" id="OBEG01000003">
    <property type="protein sequence ID" value="SNY81568.1"/>
    <property type="molecule type" value="Genomic_DNA"/>
</dbReference>
<name>A0A285L9D6_9NOCA</name>
<reference evidence="8 9" key="1">
    <citation type="submission" date="2017-09" db="EMBL/GenBank/DDBJ databases">
        <authorList>
            <person name="Ehlers B."/>
            <person name="Leendertz F.H."/>
        </authorList>
    </citation>
    <scope>NUCLEOTIDE SEQUENCE [LARGE SCALE GENOMIC DNA]</scope>
    <source>
        <strain evidence="8 9">DSM 45537</strain>
    </source>
</reference>
<keyword evidence="9" id="KW-1185">Reference proteome</keyword>
<dbReference type="PROSITE" id="PS00012">
    <property type="entry name" value="PHOSPHOPANTETHEINE"/>
    <property type="match status" value="3"/>
</dbReference>
<dbReference type="FunFam" id="3.40.50.12780:FF:000012">
    <property type="entry name" value="Non-ribosomal peptide synthetase"/>
    <property type="match status" value="1"/>
</dbReference>
<dbReference type="Pfam" id="PF00501">
    <property type="entry name" value="AMP-binding"/>
    <property type="match status" value="3"/>
</dbReference>
<dbReference type="SUPFAM" id="SSF56801">
    <property type="entry name" value="Acetyl-CoA synthetase-like"/>
    <property type="match status" value="3"/>
</dbReference>
<dbReference type="GO" id="GO:0031177">
    <property type="term" value="F:phosphopantetheine binding"/>
    <property type="evidence" value="ECO:0007669"/>
    <property type="project" value="InterPro"/>
</dbReference>
<dbReference type="UniPathway" id="UPA00011"/>
<organism evidence="8 9">
    <name type="scientific">Nocardia amikacinitolerans</name>
    <dbReference type="NCBI Taxonomy" id="756689"/>
    <lineage>
        <taxon>Bacteria</taxon>
        <taxon>Bacillati</taxon>
        <taxon>Actinomycetota</taxon>
        <taxon>Actinomycetes</taxon>
        <taxon>Mycobacteriales</taxon>
        <taxon>Nocardiaceae</taxon>
        <taxon>Nocardia</taxon>
    </lineage>
</organism>
<dbReference type="GO" id="GO:0008610">
    <property type="term" value="P:lipid biosynthetic process"/>
    <property type="evidence" value="ECO:0007669"/>
    <property type="project" value="UniProtKB-ARBA"/>
</dbReference>
<dbReference type="InterPro" id="IPR001242">
    <property type="entry name" value="Condensation_dom"/>
</dbReference>
<dbReference type="InterPro" id="IPR001031">
    <property type="entry name" value="Thioesterase"/>
</dbReference>
<evidence type="ECO:0000259" key="7">
    <source>
        <dbReference type="PROSITE" id="PS50075"/>
    </source>
</evidence>
<evidence type="ECO:0000313" key="8">
    <source>
        <dbReference type="EMBL" id="SNY81568.1"/>
    </source>
</evidence>
<dbReference type="GO" id="GO:0017000">
    <property type="term" value="P:antibiotic biosynthetic process"/>
    <property type="evidence" value="ECO:0007669"/>
    <property type="project" value="UniProtKB-KW"/>
</dbReference>
<dbReference type="GO" id="GO:0043041">
    <property type="term" value="P:amino acid activation for nonribosomal peptide biosynthetic process"/>
    <property type="evidence" value="ECO:0007669"/>
    <property type="project" value="TreeGrafter"/>
</dbReference>
<dbReference type="SUPFAM" id="SSF53474">
    <property type="entry name" value="alpha/beta-Hydrolases"/>
    <property type="match status" value="1"/>
</dbReference>
<evidence type="ECO:0000256" key="3">
    <source>
        <dbReference type="ARBA" id="ARBA00022553"/>
    </source>
</evidence>
<evidence type="ECO:0000313" key="9">
    <source>
        <dbReference type="Proteomes" id="UP000219565"/>
    </source>
</evidence>
<dbReference type="InterPro" id="IPR036736">
    <property type="entry name" value="ACP-like_sf"/>
</dbReference>
<keyword evidence="4" id="KW-0677">Repeat</keyword>
<dbReference type="InterPro" id="IPR010071">
    <property type="entry name" value="AA_adenyl_dom"/>
</dbReference>
<dbReference type="InterPro" id="IPR010060">
    <property type="entry name" value="NRPS_synth"/>
</dbReference>